<dbReference type="GO" id="GO:0006285">
    <property type="term" value="P:base-excision repair, AP site formation"/>
    <property type="evidence" value="ECO:0007669"/>
    <property type="project" value="TreeGrafter"/>
</dbReference>
<evidence type="ECO:0000256" key="2">
    <source>
        <dbReference type="ARBA" id="ARBA00010817"/>
    </source>
</evidence>
<dbReference type="SMART" id="SM00478">
    <property type="entry name" value="ENDO3c"/>
    <property type="match status" value="1"/>
</dbReference>
<dbReference type="EMBL" id="QKZV01000008">
    <property type="protein sequence ID" value="PZX60871.1"/>
    <property type="molecule type" value="Genomic_DNA"/>
</dbReference>
<proteinExistence type="inferred from homology"/>
<evidence type="ECO:0000313" key="8">
    <source>
        <dbReference type="Proteomes" id="UP000249720"/>
    </source>
</evidence>
<dbReference type="InterPro" id="IPR011257">
    <property type="entry name" value="DNA_glycosylase"/>
</dbReference>
<dbReference type="Proteomes" id="UP000249720">
    <property type="component" value="Unassembled WGS sequence"/>
</dbReference>
<dbReference type="GO" id="GO:0006307">
    <property type="term" value="P:DNA alkylation repair"/>
    <property type="evidence" value="ECO:0007669"/>
    <property type="project" value="TreeGrafter"/>
</dbReference>
<evidence type="ECO:0000259" key="6">
    <source>
        <dbReference type="SMART" id="SM00478"/>
    </source>
</evidence>
<dbReference type="InterPro" id="IPR000035">
    <property type="entry name" value="Alkylbase_DNA_glycsylse_CS"/>
</dbReference>
<dbReference type="AlphaFoldDB" id="A0A2W7RKX1"/>
<dbReference type="GO" id="GO:0043916">
    <property type="term" value="F:DNA-7-methylguanine glycosylase activity"/>
    <property type="evidence" value="ECO:0007669"/>
    <property type="project" value="TreeGrafter"/>
</dbReference>
<dbReference type="CDD" id="cd00056">
    <property type="entry name" value="ENDO3c"/>
    <property type="match status" value="1"/>
</dbReference>
<dbReference type="GO" id="GO:0008725">
    <property type="term" value="F:DNA-3-methyladenine glycosylase activity"/>
    <property type="evidence" value="ECO:0007669"/>
    <property type="project" value="TreeGrafter"/>
</dbReference>
<comment type="similarity">
    <text evidence="2">Belongs to the alkylbase DNA glycosidase AlkA family.</text>
</comment>
<dbReference type="FunFam" id="1.10.340.30:FF:000004">
    <property type="entry name" value="DNA-3-methyladenine glycosylase II"/>
    <property type="match status" value="1"/>
</dbReference>
<dbReference type="SUPFAM" id="SSF48150">
    <property type="entry name" value="DNA-glycosylase"/>
    <property type="match status" value="1"/>
</dbReference>
<reference evidence="7 8" key="1">
    <citation type="submission" date="2018-06" db="EMBL/GenBank/DDBJ databases">
        <title>Genomic Encyclopedia of Archaeal and Bacterial Type Strains, Phase II (KMG-II): from individual species to whole genera.</title>
        <authorList>
            <person name="Goeker M."/>
        </authorList>
    </citation>
    <scope>NUCLEOTIDE SEQUENCE [LARGE SCALE GENOMIC DNA]</scope>
    <source>
        <strain evidence="7 8">DSM 23241</strain>
    </source>
</reference>
<dbReference type="RefSeq" id="WP_111296697.1">
    <property type="nucleotide sequence ID" value="NZ_QKZV01000008.1"/>
</dbReference>
<dbReference type="EC" id="3.2.2.21" evidence="3"/>
<dbReference type="OrthoDB" id="9785929at2"/>
<dbReference type="InterPro" id="IPR003265">
    <property type="entry name" value="HhH-GPD_domain"/>
</dbReference>
<evidence type="ECO:0000256" key="3">
    <source>
        <dbReference type="ARBA" id="ARBA00012000"/>
    </source>
</evidence>
<comment type="catalytic activity">
    <reaction evidence="1">
        <text>Hydrolysis of alkylated DNA, releasing 3-methyladenine, 3-methylguanine, 7-methylguanine and 7-methyladenine.</text>
        <dbReference type="EC" id="3.2.2.21"/>
    </reaction>
</comment>
<dbReference type="InterPro" id="IPR051912">
    <property type="entry name" value="Alkylbase_DNA_Glycosylase/TA"/>
</dbReference>
<comment type="caution">
    <text evidence="7">The sequence shown here is derived from an EMBL/GenBank/DDBJ whole genome shotgun (WGS) entry which is preliminary data.</text>
</comment>
<dbReference type="Gene3D" id="1.10.1670.40">
    <property type="match status" value="1"/>
</dbReference>
<dbReference type="Pfam" id="PF00730">
    <property type="entry name" value="HhH-GPD"/>
    <property type="match status" value="1"/>
</dbReference>
<dbReference type="GO" id="GO:0032131">
    <property type="term" value="F:alkylated DNA binding"/>
    <property type="evidence" value="ECO:0007669"/>
    <property type="project" value="TreeGrafter"/>
</dbReference>
<evidence type="ECO:0000256" key="1">
    <source>
        <dbReference type="ARBA" id="ARBA00000086"/>
    </source>
</evidence>
<gene>
    <name evidence="7" type="ORF">LX80_02355</name>
</gene>
<evidence type="ECO:0000256" key="4">
    <source>
        <dbReference type="ARBA" id="ARBA00022763"/>
    </source>
</evidence>
<accession>A0A2W7RKX1</accession>
<dbReference type="PANTHER" id="PTHR43003">
    <property type="entry name" value="DNA-3-METHYLADENINE GLYCOSYLASE"/>
    <property type="match status" value="1"/>
</dbReference>
<dbReference type="GO" id="GO:0032993">
    <property type="term" value="C:protein-DNA complex"/>
    <property type="evidence" value="ECO:0007669"/>
    <property type="project" value="TreeGrafter"/>
</dbReference>
<keyword evidence="8" id="KW-1185">Reference proteome</keyword>
<dbReference type="PROSITE" id="PS00516">
    <property type="entry name" value="ALKYLBASE_DNA_GLYCOS"/>
    <property type="match status" value="1"/>
</dbReference>
<name>A0A2W7RKX1_9BACT</name>
<protein>
    <recommendedName>
        <fullName evidence="3">DNA-3-methyladenine glycosylase II</fullName>
        <ecNumber evidence="3">3.2.2.21</ecNumber>
    </recommendedName>
</protein>
<keyword evidence="4" id="KW-0227">DNA damage</keyword>
<dbReference type="Gene3D" id="1.10.340.30">
    <property type="entry name" value="Hypothetical protein, domain 2"/>
    <property type="match status" value="1"/>
</dbReference>
<feature type="domain" description="HhH-GPD" evidence="6">
    <location>
        <begin position="41"/>
        <end position="197"/>
    </location>
</feature>
<organism evidence="7 8">
    <name type="scientific">Hydrotalea sandarakina</name>
    <dbReference type="NCBI Taxonomy" id="1004304"/>
    <lineage>
        <taxon>Bacteria</taxon>
        <taxon>Pseudomonadati</taxon>
        <taxon>Bacteroidota</taxon>
        <taxon>Chitinophagia</taxon>
        <taxon>Chitinophagales</taxon>
        <taxon>Chitinophagaceae</taxon>
        <taxon>Hydrotalea</taxon>
    </lineage>
</organism>
<keyword evidence="5" id="KW-0234">DNA repair</keyword>
<sequence length="202" mass="23630">MSHYLNCLQKDKKLAAIIRHHTPFQLQRRKRIYLQLCNAIIGQQLSVKAAAAIKSRFLNLYTTIPEPIDIAQTSYEELRSIGLSHAKANYVHNVAEFALEQGMEYRQLKQMTDDEVIEYLTQIKGVGRWTVEMLLMFTLAREDVFPVDDLGIQQTIQLIYGLPEMPKTAMREKLTQIANRWKPYRTYACLHLWHWKDNPPNL</sequence>
<evidence type="ECO:0000313" key="7">
    <source>
        <dbReference type="EMBL" id="PZX60871.1"/>
    </source>
</evidence>
<evidence type="ECO:0000256" key="5">
    <source>
        <dbReference type="ARBA" id="ARBA00023204"/>
    </source>
</evidence>
<dbReference type="PANTHER" id="PTHR43003:SF5">
    <property type="entry name" value="DNA-3-METHYLADENINE GLYCOSYLASE"/>
    <property type="match status" value="1"/>
</dbReference>